<keyword evidence="1" id="KW-1133">Transmembrane helix</keyword>
<comment type="caution">
    <text evidence="2">The sequence shown here is derived from an EMBL/GenBank/DDBJ whole genome shotgun (WGS) entry which is preliminary data.</text>
</comment>
<keyword evidence="1" id="KW-0812">Transmembrane</keyword>
<dbReference type="RefSeq" id="WP_138239126.1">
    <property type="nucleotide sequence ID" value="NZ_VBRY01000006.1"/>
</dbReference>
<protein>
    <submittedName>
        <fullName evidence="2">Uncharacterized protein</fullName>
    </submittedName>
</protein>
<evidence type="ECO:0000256" key="1">
    <source>
        <dbReference type="SAM" id="Phobius"/>
    </source>
</evidence>
<proteinExistence type="predicted"/>
<dbReference type="EMBL" id="VBRY01000006">
    <property type="protein sequence ID" value="TLS67210.1"/>
    <property type="molecule type" value="Genomic_DNA"/>
</dbReference>
<dbReference type="Proteomes" id="UP000306585">
    <property type="component" value="Unassembled WGS sequence"/>
</dbReference>
<dbReference type="AlphaFoldDB" id="A0A5R9GMB5"/>
<keyword evidence="3" id="KW-1185">Reference proteome</keyword>
<evidence type="ECO:0000313" key="3">
    <source>
        <dbReference type="Proteomes" id="UP000306585"/>
    </source>
</evidence>
<feature type="transmembrane region" description="Helical" evidence="1">
    <location>
        <begin position="34"/>
        <end position="54"/>
    </location>
</feature>
<keyword evidence="1" id="KW-0472">Membrane</keyword>
<gene>
    <name evidence="2" type="ORF">FEF65_07140</name>
</gene>
<feature type="transmembrane region" description="Helical" evidence="1">
    <location>
        <begin position="7"/>
        <end position="28"/>
    </location>
</feature>
<reference evidence="2 3" key="1">
    <citation type="journal article" date="2019" name="Appl. Environ. Microbiol.">
        <title>Environmental Evidence and Genomic Insight of Iron-oxidizing Bacteria Preference Towards More Corrosion Resistant Stainless Steel at Higher Salinities.</title>
        <authorList>
            <person name="Garrison C.E."/>
            <person name="Price K.A."/>
            <person name="Field E.K."/>
        </authorList>
    </citation>
    <scope>NUCLEOTIDE SEQUENCE [LARGE SCALE GENOMIC DNA]</scope>
    <source>
        <strain evidence="2 3">P3</strain>
    </source>
</reference>
<name>A0A5R9GMB5_9PROT</name>
<accession>A0A5R9GMB5</accession>
<evidence type="ECO:0000313" key="2">
    <source>
        <dbReference type="EMBL" id="TLS67210.1"/>
    </source>
</evidence>
<organism evidence="2 3">
    <name type="scientific">Mariprofundus erugo</name>
    <dbReference type="NCBI Taxonomy" id="2528639"/>
    <lineage>
        <taxon>Bacteria</taxon>
        <taxon>Pseudomonadati</taxon>
        <taxon>Pseudomonadota</taxon>
        <taxon>Candidatius Mariprofundia</taxon>
        <taxon>Mariprofundales</taxon>
        <taxon>Mariprofundaceae</taxon>
        <taxon>Mariprofundus</taxon>
    </lineage>
</organism>
<sequence length="100" mass="11674">MTIRTKSFFANLLFHFVVLGFGARLLFLPDLPDGHWFILLVMIFFMDPIIAYFFGWSMSLRGTVGEDAPKYQRLISLVIMVTGYIFIFLTWLGVIGHWYD</sequence>
<feature type="transmembrane region" description="Helical" evidence="1">
    <location>
        <begin position="74"/>
        <end position="99"/>
    </location>
</feature>